<feature type="compositionally biased region" description="Basic and acidic residues" evidence="1">
    <location>
        <begin position="1"/>
        <end position="10"/>
    </location>
</feature>
<evidence type="ECO:0000313" key="2">
    <source>
        <dbReference type="EMBL" id="KAL2912177.1"/>
    </source>
</evidence>
<feature type="compositionally biased region" description="Low complexity" evidence="1">
    <location>
        <begin position="134"/>
        <end position="143"/>
    </location>
</feature>
<feature type="compositionally biased region" description="Polar residues" evidence="1">
    <location>
        <begin position="11"/>
        <end position="27"/>
    </location>
</feature>
<proteinExistence type="predicted"/>
<evidence type="ECO:0000256" key="1">
    <source>
        <dbReference type="SAM" id="MobiDB-lite"/>
    </source>
</evidence>
<dbReference type="Proteomes" id="UP001527925">
    <property type="component" value="Unassembled WGS sequence"/>
</dbReference>
<dbReference type="EMBL" id="JADGIZ020000074">
    <property type="protein sequence ID" value="KAL2912177.1"/>
    <property type="molecule type" value="Genomic_DNA"/>
</dbReference>
<name>A0ABR4MY01_9FUNG</name>
<comment type="caution">
    <text evidence="2">The sequence shown here is derived from an EMBL/GenBank/DDBJ whole genome shotgun (WGS) entry which is preliminary data.</text>
</comment>
<organism evidence="2 3">
    <name type="scientific">Polyrhizophydium stewartii</name>
    <dbReference type="NCBI Taxonomy" id="2732419"/>
    <lineage>
        <taxon>Eukaryota</taxon>
        <taxon>Fungi</taxon>
        <taxon>Fungi incertae sedis</taxon>
        <taxon>Chytridiomycota</taxon>
        <taxon>Chytridiomycota incertae sedis</taxon>
        <taxon>Chytridiomycetes</taxon>
        <taxon>Rhizophydiales</taxon>
        <taxon>Rhizophydiales incertae sedis</taxon>
        <taxon>Polyrhizophydium</taxon>
    </lineage>
</organism>
<keyword evidence="3" id="KW-1185">Reference proteome</keyword>
<gene>
    <name evidence="2" type="ORF">HK105_208310</name>
</gene>
<accession>A0ABR4MY01</accession>
<protein>
    <submittedName>
        <fullName evidence="2">Uncharacterized protein</fullName>
    </submittedName>
</protein>
<feature type="region of interest" description="Disordered" evidence="1">
    <location>
        <begin position="188"/>
        <end position="226"/>
    </location>
</feature>
<reference evidence="2 3" key="1">
    <citation type="submission" date="2023-09" db="EMBL/GenBank/DDBJ databases">
        <title>Pangenome analysis of Batrachochytrium dendrobatidis and related Chytrids.</title>
        <authorList>
            <person name="Yacoub M.N."/>
            <person name="Stajich J.E."/>
            <person name="James T.Y."/>
        </authorList>
    </citation>
    <scope>NUCLEOTIDE SEQUENCE [LARGE SCALE GENOMIC DNA]</scope>
    <source>
        <strain evidence="2 3">JEL0888</strain>
    </source>
</reference>
<sequence>MSEVLRELSTMKRTVSRLVSSPRSSYLSKRPLGNRPVPAFGDGGGHHPHKQHHTSSAGSTENPFLVAPGPPQHVLPHSKLNQVVTAPSPESIASRSSRSSSSAAAAAPSAAWFNPFIRSNGDVGAGAGGGSGPASGAWPRVPAHAPPAAAPSAVVDHGDLVREMSGVRLRKTNIPKSPGGTTLLLARGQRKFAPPPNSFESSLKQRFAKAFPENEGDQPSSPPFSD</sequence>
<feature type="region of interest" description="Disordered" evidence="1">
    <location>
        <begin position="1"/>
        <end position="76"/>
    </location>
</feature>
<evidence type="ECO:0000313" key="3">
    <source>
        <dbReference type="Proteomes" id="UP001527925"/>
    </source>
</evidence>
<feature type="region of interest" description="Disordered" evidence="1">
    <location>
        <begin position="127"/>
        <end position="151"/>
    </location>
</feature>